<dbReference type="Pfam" id="PF01258">
    <property type="entry name" value="zf-dskA_traR"/>
    <property type="match status" value="1"/>
</dbReference>
<sequence>MQVIDFKQTLEQKQDEIGRRVDAIERDLQKKHSADSGEQALERENEEVLVALRAEGIHEIKLIHSALNRVKEGTYGVCLDCGEDIEEPRLKAYPEAERCIACAE</sequence>
<evidence type="ECO:0000256" key="3">
    <source>
        <dbReference type="ARBA" id="ARBA00022833"/>
    </source>
</evidence>
<dbReference type="GO" id="GO:0008270">
    <property type="term" value="F:zinc ion binding"/>
    <property type="evidence" value="ECO:0007669"/>
    <property type="project" value="UniProtKB-KW"/>
</dbReference>
<feature type="zinc finger region" description="dksA C4-type" evidence="4">
    <location>
        <begin position="78"/>
        <end position="102"/>
    </location>
</feature>
<evidence type="ECO:0000256" key="4">
    <source>
        <dbReference type="PROSITE-ProRule" id="PRU00510"/>
    </source>
</evidence>
<keyword evidence="12" id="KW-1185">Reference proteome</keyword>
<evidence type="ECO:0000313" key="11">
    <source>
        <dbReference type="Proteomes" id="UP000434580"/>
    </source>
</evidence>
<evidence type="ECO:0000313" key="10">
    <source>
        <dbReference type="EMBL" id="CAA0116501.1"/>
    </source>
</evidence>
<dbReference type="AlphaFoldDB" id="A0A5S9QPX8"/>
<evidence type="ECO:0000256" key="2">
    <source>
        <dbReference type="ARBA" id="ARBA00022771"/>
    </source>
</evidence>
<evidence type="ECO:0000313" key="12">
    <source>
        <dbReference type="Proteomes" id="UP000441399"/>
    </source>
</evidence>
<dbReference type="EMBL" id="CACSII010000018">
    <property type="protein sequence ID" value="CAA0116501.1"/>
    <property type="molecule type" value="Genomic_DNA"/>
</dbReference>
<dbReference type="EMBL" id="CACSII010000005">
    <property type="protein sequence ID" value="CAA0097245.1"/>
    <property type="molecule type" value="Genomic_DNA"/>
</dbReference>
<dbReference type="PROSITE" id="PS51128">
    <property type="entry name" value="ZF_DKSA_2"/>
    <property type="match status" value="1"/>
</dbReference>
<dbReference type="EMBL" id="CACSIO010000012">
    <property type="protein sequence ID" value="CAA0109873.1"/>
    <property type="molecule type" value="Genomic_DNA"/>
</dbReference>
<keyword evidence="2" id="KW-0863">Zinc-finger</keyword>
<feature type="domain" description="Zinc finger DksA/TraR C4-type" evidence="5">
    <location>
        <begin position="73"/>
        <end position="104"/>
    </location>
</feature>
<keyword evidence="3" id="KW-0862">Zinc</keyword>
<dbReference type="InterPro" id="IPR048487">
    <property type="entry name" value="DksA-like_N"/>
</dbReference>
<organism evidence="8 11">
    <name type="scientific">BD1-7 clade bacterium</name>
    <dbReference type="NCBI Taxonomy" id="2029982"/>
    <lineage>
        <taxon>Bacteria</taxon>
        <taxon>Pseudomonadati</taxon>
        <taxon>Pseudomonadota</taxon>
        <taxon>Gammaproteobacteria</taxon>
        <taxon>Cellvibrionales</taxon>
        <taxon>Spongiibacteraceae</taxon>
        <taxon>BD1-7 clade</taxon>
    </lineage>
</organism>
<dbReference type="OrthoDB" id="6064855at2"/>
<dbReference type="SUPFAM" id="SSF57716">
    <property type="entry name" value="Glucocorticoid receptor-like (DNA-binding domain)"/>
    <property type="match status" value="1"/>
</dbReference>
<dbReference type="InterPro" id="IPR000962">
    <property type="entry name" value="Znf_DskA_TraR"/>
</dbReference>
<proteinExistence type="predicted"/>
<protein>
    <submittedName>
        <fullName evidence="8">RNA polymerase-binding transcription factor DksA</fullName>
    </submittedName>
</protein>
<dbReference type="PANTHER" id="PTHR33823">
    <property type="entry name" value="RNA POLYMERASE-BINDING TRANSCRIPTION FACTOR DKSA-RELATED"/>
    <property type="match status" value="1"/>
</dbReference>
<evidence type="ECO:0000256" key="1">
    <source>
        <dbReference type="ARBA" id="ARBA00022723"/>
    </source>
</evidence>
<dbReference type="InterPro" id="IPR037187">
    <property type="entry name" value="DnaK_N"/>
</dbReference>
<feature type="domain" description="DnaK suppressor protein-like N-terminal" evidence="6">
    <location>
        <begin position="6"/>
        <end position="70"/>
    </location>
</feature>
<evidence type="ECO:0000259" key="6">
    <source>
        <dbReference type="Pfam" id="PF21173"/>
    </source>
</evidence>
<accession>A0A5S9QPX8</accession>
<evidence type="ECO:0000313" key="9">
    <source>
        <dbReference type="EMBL" id="CAA0109873.1"/>
    </source>
</evidence>
<evidence type="ECO:0000313" key="8">
    <source>
        <dbReference type="EMBL" id="CAA0097245.1"/>
    </source>
</evidence>
<dbReference type="Pfam" id="PF21173">
    <property type="entry name" value="DksA-like_N"/>
    <property type="match status" value="1"/>
</dbReference>
<dbReference type="Proteomes" id="UP000441399">
    <property type="component" value="Unassembled WGS sequence"/>
</dbReference>
<evidence type="ECO:0000259" key="5">
    <source>
        <dbReference type="Pfam" id="PF01258"/>
    </source>
</evidence>
<reference evidence="11 12" key="1">
    <citation type="submission" date="2019-11" db="EMBL/GenBank/DDBJ databases">
        <authorList>
            <person name="Holert J."/>
        </authorList>
    </citation>
    <scope>NUCLEOTIDE SEQUENCE [LARGE SCALE GENOMIC DNA]</scope>
    <source>
        <strain evidence="8">BC5_2</strain>
        <strain evidence="7">SB11_3</strain>
    </source>
</reference>
<dbReference type="EMBL" id="CACSIO010000003">
    <property type="protein sequence ID" value="CAA0094544.1"/>
    <property type="molecule type" value="Genomic_DNA"/>
</dbReference>
<dbReference type="SUPFAM" id="SSF109635">
    <property type="entry name" value="DnaK suppressor protein DksA, alpha-hairpin domain"/>
    <property type="match status" value="1"/>
</dbReference>
<dbReference type="Proteomes" id="UP000434580">
    <property type="component" value="Unassembled WGS sequence"/>
</dbReference>
<name>A0A5S9QPX8_9GAMM</name>
<dbReference type="Gene3D" id="1.20.120.910">
    <property type="entry name" value="DksA, coiled-coil domain"/>
    <property type="match status" value="1"/>
</dbReference>
<keyword evidence="1" id="KW-0479">Metal-binding</keyword>
<evidence type="ECO:0000313" key="7">
    <source>
        <dbReference type="EMBL" id="CAA0094544.1"/>
    </source>
</evidence>
<dbReference type="PANTHER" id="PTHR33823:SF4">
    <property type="entry name" value="GENERAL STRESS PROTEIN 16O"/>
    <property type="match status" value="1"/>
</dbReference>
<gene>
    <name evidence="8" type="primary">dksA_4</name>
    <name evidence="9" type="synonym">dksA_2</name>
    <name evidence="10" type="synonym">dksA_3</name>
    <name evidence="10" type="ORF">DPBNPPHM_02085</name>
    <name evidence="8" type="ORF">DPBNPPHM_03505</name>
    <name evidence="9" type="ORF">OPDIPICF_01511</name>
    <name evidence="7" type="ORF">OPDIPICF_03980</name>
</gene>